<dbReference type="Proteomes" id="UP001429984">
    <property type="component" value="Unassembled WGS sequence"/>
</dbReference>
<evidence type="ECO:0000256" key="7">
    <source>
        <dbReference type="ARBA" id="ARBA00023237"/>
    </source>
</evidence>
<comment type="similarity">
    <text evidence="8 9">Belongs to the TonB-dependent receptor family.</text>
</comment>
<dbReference type="InterPro" id="IPR039426">
    <property type="entry name" value="TonB-dep_rcpt-like"/>
</dbReference>
<dbReference type="InterPro" id="IPR000531">
    <property type="entry name" value="Beta-barrel_TonB"/>
</dbReference>
<evidence type="ECO:0000259" key="11">
    <source>
        <dbReference type="Pfam" id="PF00593"/>
    </source>
</evidence>
<dbReference type="Pfam" id="PF07715">
    <property type="entry name" value="Plug"/>
    <property type="match status" value="1"/>
</dbReference>
<evidence type="ECO:0000256" key="1">
    <source>
        <dbReference type="ARBA" id="ARBA00004571"/>
    </source>
</evidence>
<keyword evidence="14" id="KW-1185">Reference proteome</keyword>
<evidence type="ECO:0000256" key="3">
    <source>
        <dbReference type="ARBA" id="ARBA00022452"/>
    </source>
</evidence>
<comment type="subcellular location">
    <subcellularLocation>
        <location evidence="1 8">Cell outer membrane</location>
        <topology evidence="1 8">Multi-pass membrane protein</topology>
    </subcellularLocation>
</comment>
<proteinExistence type="inferred from homology"/>
<evidence type="ECO:0000256" key="8">
    <source>
        <dbReference type="PROSITE-ProRule" id="PRU01360"/>
    </source>
</evidence>
<dbReference type="NCBIfam" id="TIGR01782">
    <property type="entry name" value="TonB-Xanth-Caul"/>
    <property type="match status" value="1"/>
</dbReference>
<keyword evidence="10" id="KW-0732">Signal</keyword>
<sequence>MKVRKSVLSASIVMALGFAANAAAQETTAPATSASQEAKDLDTVVVKGIRGAIEQSLETKRDDVTRVEVITSEDIGKMPDKNVADSLARVPGVNISAASANEGAFDENDRVSMRGTSPSLTQTLIDGHNVATGDWFVLNQTGTVGRSVSYSLLPAELVDKVVVRKSSEAKLVEGGAVGSVDIVTRNPLNFDTGFSVFGSVGAVYAEQPDKIDPQISVLGNWKNDDGSFGVTVQAFSEERHLRRDGQELLGYEQIAAGSAIATSNPDLAGVFYPTLVGSALFEQERKRTGGMITAQWKPTDTIELEANYFRSDMKADNYNRNYMLWGARILGQGAGQAPDPGYVVRDNTLVQANFTADPTRQYGIYDEISRPRAKSNTEFFSLGGKWDVSESLRFTAQAGTSEGHGKTPTQDVAEWDTGLGTGAGWSMHGVGAADWNLGSANTSVPGTPNVDYRLDWIFGFQDIDVVDEEDWGQVDGQWFVDGGLLNSVEFGVRQAKHKRNLDQVTAQGPACLVNGQVDPSCPPGSQSPFDPANFPQGFQNYPSDFADGIGGNFPRNIWFHSMEQLADFNRFTNRNPVTRFFFPGAYGLEETSSAGYVQLNFSGEKWTGNVGMRYVQTEEEVTNYVNASATDPGAITTSLFGPYKTVLTKNTYRDFLPSANLKVDLTDELVLRLAASRTLTRPDFSALAGSVSLLPPATVNGVGSGTGGNPNLEPILSTNLDATVEWYYAPRSLFSAGVFSMDIDNYVSLDRERQEYLTIDSLHPAPGAMVPYDLVVPVNSHAEVNGVELAWEGTFGEYFGAFANYTYAEGDTDDGLPMLGTSENTYNVGVWFENQMFNARVNYTYRSEFFSGLDRASAFWQDDIDNVSASFGWKINDNYSLTLDAMNLNNPKTKYFAESKERPRSIYENGRQYYLNFRFNF</sequence>
<name>A0ABS0B475_9GAMM</name>
<dbReference type="Gene3D" id="2.170.130.10">
    <property type="entry name" value="TonB-dependent receptor, plug domain"/>
    <property type="match status" value="1"/>
</dbReference>
<dbReference type="EMBL" id="JADLZT010000002">
    <property type="protein sequence ID" value="MBF6023162.1"/>
    <property type="molecule type" value="Genomic_DNA"/>
</dbReference>
<feature type="signal peptide" evidence="10">
    <location>
        <begin position="1"/>
        <end position="24"/>
    </location>
</feature>
<dbReference type="SUPFAM" id="SSF56935">
    <property type="entry name" value="Porins"/>
    <property type="match status" value="1"/>
</dbReference>
<dbReference type="Pfam" id="PF00593">
    <property type="entry name" value="TonB_dep_Rec_b-barrel"/>
    <property type="match status" value="1"/>
</dbReference>
<evidence type="ECO:0000313" key="13">
    <source>
        <dbReference type="EMBL" id="MBF6023162.1"/>
    </source>
</evidence>
<evidence type="ECO:0000256" key="5">
    <source>
        <dbReference type="ARBA" id="ARBA00023077"/>
    </source>
</evidence>
<dbReference type="PROSITE" id="PS52016">
    <property type="entry name" value="TONB_DEPENDENT_REC_3"/>
    <property type="match status" value="1"/>
</dbReference>
<keyword evidence="4 8" id="KW-0812">Transmembrane</keyword>
<keyword evidence="3 8" id="KW-1134">Transmembrane beta strand</keyword>
<keyword evidence="2 8" id="KW-0813">Transport</keyword>
<gene>
    <name evidence="13" type="ORF">IU514_03875</name>
</gene>
<keyword evidence="7 8" id="KW-0998">Cell outer membrane</keyword>
<keyword evidence="6 8" id="KW-0472">Membrane</keyword>
<dbReference type="InterPro" id="IPR012910">
    <property type="entry name" value="Plug_dom"/>
</dbReference>
<feature type="domain" description="TonB-dependent receptor-like beta-barrel" evidence="11">
    <location>
        <begin position="416"/>
        <end position="888"/>
    </location>
</feature>
<dbReference type="PANTHER" id="PTHR40980:SF3">
    <property type="entry name" value="TONB-DEPENDENT RECEPTOR-LIKE BETA-BARREL DOMAIN-CONTAINING PROTEIN"/>
    <property type="match status" value="1"/>
</dbReference>
<evidence type="ECO:0000256" key="10">
    <source>
        <dbReference type="SAM" id="SignalP"/>
    </source>
</evidence>
<evidence type="ECO:0000256" key="6">
    <source>
        <dbReference type="ARBA" id="ARBA00023136"/>
    </source>
</evidence>
<evidence type="ECO:0000256" key="2">
    <source>
        <dbReference type="ARBA" id="ARBA00022448"/>
    </source>
</evidence>
<dbReference type="CDD" id="cd01347">
    <property type="entry name" value="ligand_gated_channel"/>
    <property type="match status" value="1"/>
</dbReference>
<dbReference type="InterPro" id="IPR037066">
    <property type="entry name" value="Plug_dom_sf"/>
</dbReference>
<dbReference type="InterPro" id="IPR036942">
    <property type="entry name" value="Beta-barrel_TonB_sf"/>
</dbReference>
<dbReference type="PANTHER" id="PTHR40980">
    <property type="entry name" value="PLUG DOMAIN-CONTAINING PROTEIN"/>
    <property type="match status" value="1"/>
</dbReference>
<reference evidence="13 14" key="1">
    <citation type="submission" date="2020-11" db="EMBL/GenBank/DDBJ databases">
        <title>Draft Genome Sequence and Secondary Metabolite Biosynthetic Potential of the Lysobacter niastensis Type strain DSM 18481.</title>
        <authorList>
            <person name="Turrini P."/>
            <person name="Artuso I."/>
            <person name="Tescari M."/>
            <person name="Lugli G.A."/>
            <person name="Frangipani E."/>
            <person name="Ventura M."/>
            <person name="Visca P."/>
        </authorList>
    </citation>
    <scope>NUCLEOTIDE SEQUENCE [LARGE SCALE GENOMIC DNA]</scope>
    <source>
        <strain evidence="13 14">DSM 18481</strain>
    </source>
</reference>
<comment type="caution">
    <text evidence="13">The sequence shown here is derived from an EMBL/GenBank/DDBJ whole genome shotgun (WGS) entry which is preliminary data.</text>
</comment>
<evidence type="ECO:0000259" key="12">
    <source>
        <dbReference type="Pfam" id="PF07715"/>
    </source>
</evidence>
<feature type="chain" id="PRO_5047210424" evidence="10">
    <location>
        <begin position="25"/>
        <end position="921"/>
    </location>
</feature>
<dbReference type="Gene3D" id="2.40.170.20">
    <property type="entry name" value="TonB-dependent receptor, beta-barrel domain"/>
    <property type="match status" value="1"/>
</dbReference>
<accession>A0ABS0B475</accession>
<evidence type="ECO:0000313" key="14">
    <source>
        <dbReference type="Proteomes" id="UP001429984"/>
    </source>
</evidence>
<evidence type="ECO:0000256" key="9">
    <source>
        <dbReference type="RuleBase" id="RU003357"/>
    </source>
</evidence>
<feature type="domain" description="TonB-dependent receptor plug" evidence="12">
    <location>
        <begin position="60"/>
        <end position="180"/>
    </location>
</feature>
<dbReference type="RefSeq" id="WP_194929760.1">
    <property type="nucleotide sequence ID" value="NZ_JADLZT010000002.1"/>
</dbReference>
<keyword evidence="13" id="KW-0675">Receptor</keyword>
<evidence type="ECO:0000256" key="4">
    <source>
        <dbReference type="ARBA" id="ARBA00022692"/>
    </source>
</evidence>
<keyword evidence="5 9" id="KW-0798">TonB box</keyword>
<protein>
    <submittedName>
        <fullName evidence="13">TonB-dependent receptor</fullName>
    </submittedName>
</protein>
<dbReference type="InterPro" id="IPR010104">
    <property type="entry name" value="TonB_rcpt_bac"/>
</dbReference>
<organism evidence="13 14">
    <name type="scientific">Lysobacter niastensis</name>
    <dbReference type="NCBI Taxonomy" id="380629"/>
    <lineage>
        <taxon>Bacteria</taxon>
        <taxon>Pseudomonadati</taxon>
        <taxon>Pseudomonadota</taxon>
        <taxon>Gammaproteobacteria</taxon>
        <taxon>Lysobacterales</taxon>
        <taxon>Lysobacteraceae</taxon>
        <taxon>Lysobacter</taxon>
    </lineage>
</organism>